<organism evidence="2 3">
    <name type="scientific">Pleurodeles waltl</name>
    <name type="common">Iberian ribbed newt</name>
    <dbReference type="NCBI Taxonomy" id="8319"/>
    <lineage>
        <taxon>Eukaryota</taxon>
        <taxon>Metazoa</taxon>
        <taxon>Chordata</taxon>
        <taxon>Craniata</taxon>
        <taxon>Vertebrata</taxon>
        <taxon>Euteleostomi</taxon>
        <taxon>Amphibia</taxon>
        <taxon>Batrachia</taxon>
        <taxon>Caudata</taxon>
        <taxon>Salamandroidea</taxon>
        <taxon>Salamandridae</taxon>
        <taxon>Pleurodelinae</taxon>
        <taxon>Pleurodeles</taxon>
    </lineage>
</organism>
<evidence type="ECO:0000256" key="1">
    <source>
        <dbReference type="SAM" id="MobiDB-lite"/>
    </source>
</evidence>
<comment type="caution">
    <text evidence="2">The sequence shown here is derived from an EMBL/GenBank/DDBJ whole genome shotgun (WGS) entry which is preliminary data.</text>
</comment>
<keyword evidence="3" id="KW-1185">Reference proteome</keyword>
<dbReference type="Proteomes" id="UP001066276">
    <property type="component" value="Chromosome 3_2"/>
</dbReference>
<evidence type="ECO:0000313" key="2">
    <source>
        <dbReference type="EMBL" id="KAJ1178228.1"/>
    </source>
</evidence>
<name>A0AAV7TP94_PLEWA</name>
<sequence length="207" mass="22582">MLPATPGFGLAQQEDTLGALQHQIDNGSALEVESQVVRARIGALWGRLDSYVRNDFRQQLHHEGDRSGRLHDWLLCHECPIPMILSLRGPAGGRILGKTRGNAHLQEHLEAIYSSQRCNMSSQIWEYLDSLRLPRLPDAQVAELEAELSLEDLQGALCGMVSGKEPGPDGLPVEFYHAYSTTGNAPGGTRGGPATAADDRSIDRYAS</sequence>
<accession>A0AAV7TP94</accession>
<dbReference type="AlphaFoldDB" id="A0AAV7TP94"/>
<feature type="region of interest" description="Disordered" evidence="1">
    <location>
        <begin position="182"/>
        <end position="207"/>
    </location>
</feature>
<evidence type="ECO:0000313" key="3">
    <source>
        <dbReference type="Proteomes" id="UP001066276"/>
    </source>
</evidence>
<dbReference type="EMBL" id="JANPWB010000006">
    <property type="protein sequence ID" value="KAJ1178228.1"/>
    <property type="molecule type" value="Genomic_DNA"/>
</dbReference>
<gene>
    <name evidence="2" type="ORF">NDU88_003475</name>
</gene>
<protein>
    <submittedName>
        <fullName evidence="2">Uncharacterized protein</fullName>
    </submittedName>
</protein>
<feature type="compositionally biased region" description="Basic and acidic residues" evidence="1">
    <location>
        <begin position="197"/>
        <end position="207"/>
    </location>
</feature>
<reference evidence="2" key="1">
    <citation type="journal article" date="2022" name="bioRxiv">
        <title>Sequencing and chromosome-scale assembly of the giantPleurodeles waltlgenome.</title>
        <authorList>
            <person name="Brown T."/>
            <person name="Elewa A."/>
            <person name="Iarovenko S."/>
            <person name="Subramanian E."/>
            <person name="Araus A.J."/>
            <person name="Petzold A."/>
            <person name="Susuki M."/>
            <person name="Suzuki K.-i.T."/>
            <person name="Hayashi T."/>
            <person name="Toyoda A."/>
            <person name="Oliveira C."/>
            <person name="Osipova E."/>
            <person name="Leigh N.D."/>
            <person name="Simon A."/>
            <person name="Yun M.H."/>
        </authorList>
    </citation>
    <scope>NUCLEOTIDE SEQUENCE</scope>
    <source>
        <strain evidence="2">20211129_DDA</strain>
        <tissue evidence="2">Liver</tissue>
    </source>
</reference>
<proteinExistence type="predicted"/>